<dbReference type="InterPro" id="IPR017932">
    <property type="entry name" value="GATase_2_dom"/>
</dbReference>
<keyword evidence="4" id="KW-1185">Reference proteome</keyword>
<dbReference type="Proteomes" id="UP001342314">
    <property type="component" value="Unassembled WGS sequence"/>
</dbReference>
<dbReference type="CDD" id="cd01908">
    <property type="entry name" value="YafJ"/>
    <property type="match status" value="1"/>
</dbReference>
<dbReference type="PROSITE" id="PS51278">
    <property type="entry name" value="GATASE_TYPE_2"/>
    <property type="match status" value="1"/>
</dbReference>
<keyword evidence="1" id="KW-0315">Glutamine amidotransferase</keyword>
<dbReference type="InterPro" id="IPR026869">
    <property type="entry name" value="EgtC-like"/>
</dbReference>
<evidence type="ECO:0000259" key="2">
    <source>
        <dbReference type="PROSITE" id="PS51278"/>
    </source>
</evidence>
<name>A0AAV5GL05_9BASI</name>
<dbReference type="InterPro" id="IPR052373">
    <property type="entry name" value="Gamma-glu_amide_hydrolase"/>
</dbReference>
<sequence length="362" mass="40833">MCRWIAYFSTEPILLADVILRSEHSLVSQTHHHYLPDVPPPYNVADDLTNPNHKTNVDGFGVGWYTVQDPEGDENLAEICQSISSSATSAQLKGGQTAGRNSQANCHPFKAGRFLFMHNGGVGGFATHVHEIRQRVSSAARHVIKGDTDSEHAFALFLSNLEPEGPWLRDYHMWELETALRRTITELISICEPQGGWVDAHGHPRSWISFNVAISTGTDFLALRFAHPPEREAPSLYWSSVGGSALDRRYRQHPDGGRDLGEKPREEHAPHVVVASEPMTEQAHDEWVLMKNGDLLLSTTAELDLVQTQREHQLKTHILAPKGWWKPRIKRLFPAREPDFLSPLHSSRLHDLRLYPTARSNR</sequence>
<dbReference type="GO" id="GO:0006751">
    <property type="term" value="P:glutathione catabolic process"/>
    <property type="evidence" value="ECO:0007669"/>
    <property type="project" value="TreeGrafter"/>
</dbReference>
<dbReference type="PANTHER" id="PTHR43187">
    <property type="entry name" value="GLUTAMINE AMIDOTRANSFERASE DUG3-RELATED"/>
    <property type="match status" value="1"/>
</dbReference>
<gene>
    <name evidence="3" type="ORF">Rhopal_006066-T1</name>
</gene>
<evidence type="ECO:0000256" key="1">
    <source>
        <dbReference type="ARBA" id="ARBA00022962"/>
    </source>
</evidence>
<proteinExistence type="predicted"/>
<dbReference type="PANTHER" id="PTHR43187:SF1">
    <property type="entry name" value="GLUTAMINE AMIDOTRANSFERASE DUG3-RELATED"/>
    <property type="match status" value="1"/>
</dbReference>
<dbReference type="SUPFAM" id="SSF56235">
    <property type="entry name" value="N-terminal nucleophile aminohydrolases (Ntn hydrolases)"/>
    <property type="match status" value="1"/>
</dbReference>
<protein>
    <recommendedName>
        <fullName evidence="2">Glutamine amidotransferase type-2 domain-containing protein</fullName>
    </recommendedName>
</protein>
<dbReference type="EMBL" id="BQKY01000013">
    <property type="protein sequence ID" value="GJN93021.1"/>
    <property type="molecule type" value="Genomic_DNA"/>
</dbReference>
<dbReference type="GO" id="GO:0005737">
    <property type="term" value="C:cytoplasm"/>
    <property type="evidence" value="ECO:0007669"/>
    <property type="project" value="TreeGrafter"/>
</dbReference>
<dbReference type="Pfam" id="PF13230">
    <property type="entry name" value="GATase_4"/>
    <property type="match status" value="1"/>
</dbReference>
<organism evidence="3 4">
    <name type="scientific">Rhodotorula paludigena</name>
    <dbReference type="NCBI Taxonomy" id="86838"/>
    <lineage>
        <taxon>Eukaryota</taxon>
        <taxon>Fungi</taxon>
        <taxon>Dikarya</taxon>
        <taxon>Basidiomycota</taxon>
        <taxon>Pucciniomycotina</taxon>
        <taxon>Microbotryomycetes</taxon>
        <taxon>Sporidiobolales</taxon>
        <taxon>Sporidiobolaceae</taxon>
        <taxon>Rhodotorula</taxon>
    </lineage>
</organism>
<comment type="caution">
    <text evidence="3">The sequence shown here is derived from an EMBL/GenBank/DDBJ whole genome shotgun (WGS) entry which is preliminary data.</text>
</comment>
<reference evidence="3 4" key="1">
    <citation type="submission" date="2021-12" db="EMBL/GenBank/DDBJ databases">
        <title>High titer production of polyol ester of fatty acids by Rhodotorula paludigena BS15 towards product separation-free biomass refinery.</title>
        <authorList>
            <person name="Mano J."/>
            <person name="Ono H."/>
            <person name="Tanaka T."/>
            <person name="Naito K."/>
            <person name="Sushida H."/>
            <person name="Ike M."/>
            <person name="Tokuyasu K."/>
            <person name="Kitaoka M."/>
        </authorList>
    </citation>
    <scope>NUCLEOTIDE SEQUENCE [LARGE SCALE GENOMIC DNA]</scope>
    <source>
        <strain evidence="3 4">BS15</strain>
    </source>
</reference>
<dbReference type="Gene3D" id="3.60.20.10">
    <property type="entry name" value="Glutamine Phosphoribosylpyrophosphate, subunit 1, domain 1"/>
    <property type="match status" value="1"/>
</dbReference>
<dbReference type="GO" id="GO:0061672">
    <property type="term" value="C:glutathione hydrolase complex"/>
    <property type="evidence" value="ECO:0007669"/>
    <property type="project" value="TreeGrafter"/>
</dbReference>
<evidence type="ECO:0000313" key="3">
    <source>
        <dbReference type="EMBL" id="GJN93021.1"/>
    </source>
</evidence>
<accession>A0AAV5GL05</accession>
<dbReference type="GO" id="GO:0008242">
    <property type="term" value="F:omega peptidase activity"/>
    <property type="evidence" value="ECO:0007669"/>
    <property type="project" value="TreeGrafter"/>
</dbReference>
<evidence type="ECO:0000313" key="4">
    <source>
        <dbReference type="Proteomes" id="UP001342314"/>
    </source>
</evidence>
<dbReference type="InterPro" id="IPR029055">
    <property type="entry name" value="Ntn_hydrolases_N"/>
</dbReference>
<dbReference type="AlphaFoldDB" id="A0AAV5GL05"/>
<feature type="domain" description="Glutamine amidotransferase type-2" evidence="2">
    <location>
        <begin position="2"/>
        <end position="362"/>
    </location>
</feature>